<keyword evidence="1" id="KW-0472">Membrane</keyword>
<organism evidence="2 3">
    <name type="scientific">Candidatus Daviesbacteria bacterium RIFCSPHIGHO2_02_FULL_39_12</name>
    <dbReference type="NCBI Taxonomy" id="1797770"/>
    <lineage>
        <taxon>Bacteria</taxon>
        <taxon>Candidatus Daviesiibacteriota</taxon>
    </lineage>
</organism>
<feature type="transmembrane region" description="Helical" evidence="1">
    <location>
        <begin position="9"/>
        <end position="29"/>
    </location>
</feature>
<keyword evidence="1" id="KW-0812">Transmembrane</keyword>
<accession>A0A1F5JA54</accession>
<dbReference type="InterPro" id="IPR034756">
    <property type="entry name" value="T2SSM_b"/>
</dbReference>
<proteinExistence type="predicted"/>
<keyword evidence="1" id="KW-1133">Transmembrane helix</keyword>
<name>A0A1F5JA54_9BACT</name>
<dbReference type="Gene3D" id="3.30.70.60">
    <property type="match status" value="1"/>
</dbReference>
<evidence type="ECO:0000256" key="1">
    <source>
        <dbReference type="SAM" id="Phobius"/>
    </source>
</evidence>
<evidence type="ECO:0000313" key="2">
    <source>
        <dbReference type="EMBL" id="OGE25511.1"/>
    </source>
</evidence>
<comment type="caution">
    <text evidence="2">The sequence shown here is derived from an EMBL/GenBank/DDBJ whole genome shotgun (WGS) entry which is preliminary data.</text>
</comment>
<dbReference type="Pfam" id="PF10741">
    <property type="entry name" value="T2SSM_b"/>
    <property type="match status" value="1"/>
</dbReference>
<dbReference type="AlphaFoldDB" id="A0A1F5JA54"/>
<evidence type="ECO:0000313" key="3">
    <source>
        <dbReference type="Proteomes" id="UP000177042"/>
    </source>
</evidence>
<protein>
    <submittedName>
        <fullName evidence="2">Uncharacterized protein</fullName>
    </submittedName>
</protein>
<dbReference type="EMBL" id="MFCX01000024">
    <property type="protein sequence ID" value="OGE25511.1"/>
    <property type="molecule type" value="Genomic_DNA"/>
</dbReference>
<dbReference type="Proteomes" id="UP000177042">
    <property type="component" value="Unassembled WGS sequence"/>
</dbReference>
<dbReference type="InterPro" id="IPR014717">
    <property type="entry name" value="Transl_elong_EF1B/ribsomal_bS6"/>
</dbReference>
<sequence length="226" mass="24457">MIFYQAHKLYIFPVVVAASSLILIIFVIYPQISSLLSNQKTQDETLGKISVLEAKAQALESYDPADLNLRVSYALNVYPAEKDFMTAIGILQKLTSKLGFEISSLALGSAGSNKLTNAQSFNIKLDITGPEAMLNKLLKDIESSPRLMRINSLEVNSSRQTGAGAAALVVDVLFAQAPSGFGSIDSPLPELSSKEQEIIQKLARFSSTAAQSVVKFGPRGKENPFE</sequence>
<gene>
    <name evidence="2" type="ORF">A3C26_02260</name>
</gene>
<reference evidence="2 3" key="1">
    <citation type="journal article" date="2016" name="Nat. Commun.">
        <title>Thousands of microbial genomes shed light on interconnected biogeochemical processes in an aquifer system.</title>
        <authorList>
            <person name="Anantharaman K."/>
            <person name="Brown C.T."/>
            <person name="Hug L.A."/>
            <person name="Sharon I."/>
            <person name="Castelle C.J."/>
            <person name="Probst A.J."/>
            <person name="Thomas B.C."/>
            <person name="Singh A."/>
            <person name="Wilkins M.J."/>
            <person name="Karaoz U."/>
            <person name="Brodie E.L."/>
            <person name="Williams K.H."/>
            <person name="Hubbard S.S."/>
            <person name="Banfield J.F."/>
        </authorList>
    </citation>
    <scope>NUCLEOTIDE SEQUENCE [LARGE SCALE GENOMIC DNA]</scope>
</reference>